<evidence type="ECO:0000313" key="3">
    <source>
        <dbReference type="EMBL" id="CZT12838.1"/>
    </source>
</evidence>
<dbReference type="Gene3D" id="3.90.226.10">
    <property type="entry name" value="2-enoyl-CoA Hydratase, Chain A, domain 1"/>
    <property type="match status" value="1"/>
</dbReference>
<evidence type="ECO:0000259" key="2">
    <source>
        <dbReference type="Pfam" id="PF23658"/>
    </source>
</evidence>
<dbReference type="OrthoDB" id="27214at2759"/>
<name>A0A1E1LQR9_9HELO</name>
<keyword evidence="1" id="KW-0732">Signal</keyword>
<keyword evidence="4" id="KW-1185">Reference proteome</keyword>
<dbReference type="InterPro" id="IPR056186">
    <property type="entry name" value="PDZ_CPAF-rel"/>
</dbReference>
<dbReference type="EMBL" id="FJUX01000169">
    <property type="protein sequence ID" value="CZT12838.1"/>
    <property type="molecule type" value="Genomic_DNA"/>
</dbReference>
<dbReference type="InterPro" id="IPR052766">
    <property type="entry name" value="S41A_metabolite_peptidase"/>
</dbReference>
<gene>
    <name evidence="3" type="ORF">RAG0_16519</name>
</gene>
<accession>A0A1E1LQR9</accession>
<proteinExistence type="predicted"/>
<sequence length="760" mass="83690">MKIPFISATVAVLAVGIVSASIAERQTATPCGTVAAAAQAINLIVSTCSHSAHVLPEKFGHEDHRPNPHVNAEVAYACLISAPLNATAATELINSMIPYIEWQSSLSYLANPPKTYPFPAVDIFASLNTILKNIEKSVYAHEHAFQTDLLMLFQSVHDGNFRFSPDLLSKAVVFRRPVQVVSVSKDGVEVPKVYLKENIDAYVKTNITEMPSALSKVNGEAVQEFMAKLAQLGFLQDLDGLYNNLMYEMAFDAQSPTYRYMGYFALTGRYGYFYPGAATTLEFENRTISTVENYAEVVGNFDGVTDGKSLYQRFCTGPNRQAASSATAEVPHDFEVEEVQAVKTPPNGYPTPQVISSDLQVSGYFLNGTGYEDVAVLSLLSFSPSSPREFQSIIQTLISDAKAAGKIKLVIDLSSNGGGNILAGYDVFRQLFPQIVQDGFSRLREHDAFKVMSTGISRYAANFSTNSEDSKNYFTHGSVLNYRYDLNLTDSKFATYEDKFAPRKINGDEYTNLLRWDLNDPSTTTNPTWGVGATITGYGDRQNFTQPFAAEDIIMVYDGYCASTCTLFSDFMRVQAGVKSIAMGGRPNSSPIQGVGGTRGANNYQYEYIRLLSSVALESATAEEQANWTKIINYTDLPQSRSTDCSVNVRDNILRAHIEDGTPAQFLHEPADCRLFYEPVMTSDVTSIWKRAADAAWGERKCVAGALPQKKETRLERLKRSEEMKIRAASEGRQPVIERLVSAKMLSAAMNLAVGKKVPL</sequence>
<dbReference type="SUPFAM" id="SSF52096">
    <property type="entry name" value="ClpP/crotonase"/>
    <property type="match status" value="1"/>
</dbReference>
<evidence type="ECO:0000313" key="4">
    <source>
        <dbReference type="Proteomes" id="UP000178912"/>
    </source>
</evidence>
<feature type="signal peptide" evidence="1">
    <location>
        <begin position="1"/>
        <end position="20"/>
    </location>
</feature>
<evidence type="ECO:0000256" key="1">
    <source>
        <dbReference type="SAM" id="SignalP"/>
    </source>
</evidence>
<dbReference type="Pfam" id="PF23658">
    <property type="entry name" value="PDZ_CPAF_rel"/>
    <property type="match status" value="1"/>
</dbReference>
<reference evidence="4" key="1">
    <citation type="submission" date="2016-03" db="EMBL/GenBank/DDBJ databases">
        <authorList>
            <person name="Guldener U."/>
        </authorList>
    </citation>
    <scope>NUCLEOTIDE SEQUENCE [LARGE SCALE GENOMIC DNA]</scope>
    <source>
        <strain evidence="4">04CH-RAC-A.6.1</strain>
    </source>
</reference>
<dbReference type="Proteomes" id="UP000178912">
    <property type="component" value="Unassembled WGS sequence"/>
</dbReference>
<dbReference type="PANTHER" id="PTHR37049">
    <property type="entry name" value="PEPTIDASE S41 FAMILY PROTEIN"/>
    <property type="match status" value="1"/>
</dbReference>
<dbReference type="PANTHER" id="PTHR37049:SF4">
    <property type="entry name" value="RHODANESE DOMAIN-CONTAINING PROTEIN"/>
    <property type="match status" value="1"/>
</dbReference>
<feature type="chain" id="PRO_5009447408" description="CPAF-like PDZ domain-containing protein" evidence="1">
    <location>
        <begin position="21"/>
        <end position="760"/>
    </location>
</feature>
<feature type="domain" description="CPAF-like PDZ" evidence="2">
    <location>
        <begin position="174"/>
        <end position="302"/>
    </location>
</feature>
<dbReference type="AlphaFoldDB" id="A0A1E1LQR9"/>
<organism evidence="3 4">
    <name type="scientific">Rhynchosporium agropyri</name>
    <dbReference type="NCBI Taxonomy" id="914238"/>
    <lineage>
        <taxon>Eukaryota</taxon>
        <taxon>Fungi</taxon>
        <taxon>Dikarya</taxon>
        <taxon>Ascomycota</taxon>
        <taxon>Pezizomycotina</taxon>
        <taxon>Leotiomycetes</taxon>
        <taxon>Helotiales</taxon>
        <taxon>Ploettnerulaceae</taxon>
        <taxon>Rhynchosporium</taxon>
    </lineage>
</organism>
<protein>
    <recommendedName>
        <fullName evidence="2">CPAF-like PDZ domain-containing protein</fullName>
    </recommendedName>
</protein>
<dbReference type="InterPro" id="IPR029045">
    <property type="entry name" value="ClpP/crotonase-like_dom_sf"/>
</dbReference>